<organism evidence="5 6">
    <name type="scientific">Aquisphaera giovannonii</name>
    <dbReference type="NCBI Taxonomy" id="406548"/>
    <lineage>
        <taxon>Bacteria</taxon>
        <taxon>Pseudomonadati</taxon>
        <taxon>Planctomycetota</taxon>
        <taxon>Planctomycetia</taxon>
        <taxon>Isosphaerales</taxon>
        <taxon>Isosphaeraceae</taxon>
        <taxon>Aquisphaera</taxon>
    </lineage>
</organism>
<dbReference type="PANTHER" id="PTHR11808:SF80">
    <property type="entry name" value="CYSTATHIONINE GAMMA-LYASE"/>
    <property type="match status" value="1"/>
</dbReference>
<keyword evidence="2 3" id="KW-0663">Pyridoxal phosphate</keyword>
<dbReference type="GO" id="GO:0018826">
    <property type="term" value="F:methionine gamma-lyase activity"/>
    <property type="evidence" value="ECO:0007669"/>
    <property type="project" value="UniProtKB-EC"/>
</dbReference>
<dbReference type="CDD" id="cd00614">
    <property type="entry name" value="CGS_like"/>
    <property type="match status" value="1"/>
</dbReference>
<dbReference type="EMBL" id="CP042997">
    <property type="protein sequence ID" value="QEH38951.1"/>
    <property type="molecule type" value="Genomic_DNA"/>
</dbReference>
<evidence type="ECO:0000256" key="1">
    <source>
        <dbReference type="ARBA" id="ARBA00001933"/>
    </source>
</evidence>
<dbReference type="InterPro" id="IPR054542">
    <property type="entry name" value="Cys_met_metab_PP"/>
</dbReference>
<accession>A0A5B9WG19</accession>
<dbReference type="Proteomes" id="UP000324233">
    <property type="component" value="Chromosome"/>
</dbReference>
<evidence type="ECO:0000313" key="5">
    <source>
        <dbReference type="EMBL" id="QEH38951.1"/>
    </source>
</evidence>
<evidence type="ECO:0000313" key="6">
    <source>
        <dbReference type="Proteomes" id="UP000324233"/>
    </source>
</evidence>
<dbReference type="EC" id="4.4.1.11" evidence="5"/>
<dbReference type="GO" id="GO:0005737">
    <property type="term" value="C:cytoplasm"/>
    <property type="evidence" value="ECO:0007669"/>
    <property type="project" value="TreeGrafter"/>
</dbReference>
<reference evidence="5 6" key="1">
    <citation type="submission" date="2019-08" db="EMBL/GenBank/DDBJ databases">
        <title>Deep-cultivation of Planctomycetes and their phenomic and genomic characterization uncovers novel biology.</title>
        <authorList>
            <person name="Wiegand S."/>
            <person name="Jogler M."/>
            <person name="Boedeker C."/>
            <person name="Pinto D."/>
            <person name="Vollmers J."/>
            <person name="Rivas-Marin E."/>
            <person name="Kohn T."/>
            <person name="Peeters S.H."/>
            <person name="Heuer A."/>
            <person name="Rast P."/>
            <person name="Oberbeckmann S."/>
            <person name="Bunk B."/>
            <person name="Jeske O."/>
            <person name="Meyerdierks A."/>
            <person name="Storesund J.E."/>
            <person name="Kallscheuer N."/>
            <person name="Luecker S."/>
            <person name="Lage O.M."/>
            <person name="Pohl T."/>
            <person name="Merkel B.J."/>
            <person name="Hornburger P."/>
            <person name="Mueller R.-W."/>
            <person name="Bruemmer F."/>
            <person name="Labrenz M."/>
            <person name="Spormann A.M."/>
            <person name="Op den Camp H."/>
            <person name="Overmann J."/>
            <person name="Amann R."/>
            <person name="Jetten M.S.M."/>
            <person name="Mascher T."/>
            <person name="Medema M.H."/>
            <person name="Devos D.P."/>
            <person name="Kaster A.-K."/>
            <person name="Ovreas L."/>
            <person name="Rohde M."/>
            <person name="Galperin M.Y."/>
            <person name="Jogler C."/>
        </authorList>
    </citation>
    <scope>NUCLEOTIDE SEQUENCE [LARGE SCALE GENOMIC DNA]</scope>
    <source>
        <strain evidence="5 6">OJF2</strain>
    </source>
</reference>
<dbReference type="FunFam" id="3.40.640.10:FF:000046">
    <property type="entry name" value="Cystathionine gamma-lyase"/>
    <property type="match status" value="1"/>
</dbReference>
<keyword evidence="6" id="KW-1185">Reference proteome</keyword>
<dbReference type="InterPro" id="IPR000277">
    <property type="entry name" value="Cys/Met-Metab_PyrdxlP-dep_enz"/>
</dbReference>
<dbReference type="GO" id="GO:0019346">
    <property type="term" value="P:transsulfuration"/>
    <property type="evidence" value="ECO:0007669"/>
    <property type="project" value="InterPro"/>
</dbReference>
<dbReference type="PROSITE" id="PS00868">
    <property type="entry name" value="CYS_MET_METAB_PP"/>
    <property type="match status" value="1"/>
</dbReference>
<dbReference type="InterPro" id="IPR015424">
    <property type="entry name" value="PyrdxlP-dep_Trfase"/>
</dbReference>
<evidence type="ECO:0000256" key="3">
    <source>
        <dbReference type="PIRSR" id="PIRSR001434-2"/>
    </source>
</evidence>
<sequence length="407" mass="43392">MNTPGTDRPKLADATLSLHAGEGVRNVGEPLNAPPAFSTSFYSHPDAIGFSANDLSPDAPQFYTRWGNPTLDLLERRLAALEQGEAAASFASGMAAITALLFHRLKAGDHLVLSDVCYAGVAELAHDTLPRYGIEVSRVDASRPEAVAAAMRPNTRHVHVETPANPILRLADVAAIARIAHDGGAELSVDSTIGTPLATKPLLLGADYVVHSLTKYLCGHGDALGGAVIGRGDAMAGLRQSNLIHLGGCLAPFSAWLILRGLETLAPRMALHEANARRVEAFLADHPRVRSVLWPGSPRHPQHDLAARQMRNFSGLLAFSVKDGEGPALARRMADRLKVFSYAVSLGKAKSLIFYIPTADILRSSFRLEGPDAESYREWAGEGVFRVSVGLEDADDLIADLDAALGA</sequence>
<dbReference type="KEGG" id="agv:OJF2_75610"/>
<evidence type="ECO:0000256" key="2">
    <source>
        <dbReference type="ARBA" id="ARBA00022898"/>
    </source>
</evidence>
<keyword evidence="5" id="KW-0456">Lyase</keyword>
<dbReference type="AlphaFoldDB" id="A0A5B9WG19"/>
<dbReference type="PANTHER" id="PTHR11808">
    <property type="entry name" value="TRANS-SULFURATION ENZYME FAMILY MEMBER"/>
    <property type="match status" value="1"/>
</dbReference>
<name>A0A5B9WG19_9BACT</name>
<comment type="similarity">
    <text evidence="4">Belongs to the trans-sulfuration enzymes family.</text>
</comment>
<proteinExistence type="inferred from homology"/>
<dbReference type="Pfam" id="PF01053">
    <property type="entry name" value="Cys_Met_Meta_PP"/>
    <property type="match status" value="1"/>
</dbReference>
<dbReference type="PIRSF" id="PIRSF001434">
    <property type="entry name" value="CGS"/>
    <property type="match status" value="1"/>
</dbReference>
<dbReference type="GO" id="GO:0030170">
    <property type="term" value="F:pyridoxal phosphate binding"/>
    <property type="evidence" value="ECO:0007669"/>
    <property type="project" value="InterPro"/>
</dbReference>
<dbReference type="InterPro" id="IPR015421">
    <property type="entry name" value="PyrdxlP-dep_Trfase_major"/>
</dbReference>
<evidence type="ECO:0000256" key="4">
    <source>
        <dbReference type="RuleBase" id="RU362118"/>
    </source>
</evidence>
<dbReference type="RefSeq" id="WP_210420324.1">
    <property type="nucleotide sequence ID" value="NZ_CP042997.1"/>
</dbReference>
<feature type="modified residue" description="N6-(pyridoxal phosphate)lysine" evidence="3">
    <location>
        <position position="215"/>
    </location>
</feature>
<dbReference type="Gene3D" id="3.90.1150.10">
    <property type="entry name" value="Aspartate Aminotransferase, domain 1"/>
    <property type="match status" value="1"/>
</dbReference>
<comment type="cofactor">
    <cofactor evidence="1 4">
        <name>pyridoxal 5'-phosphate</name>
        <dbReference type="ChEBI" id="CHEBI:597326"/>
    </cofactor>
</comment>
<dbReference type="SUPFAM" id="SSF53383">
    <property type="entry name" value="PLP-dependent transferases"/>
    <property type="match status" value="1"/>
</dbReference>
<dbReference type="InterPro" id="IPR015422">
    <property type="entry name" value="PyrdxlP-dep_Trfase_small"/>
</dbReference>
<gene>
    <name evidence="5" type="primary">mdeA_2</name>
    <name evidence="5" type="ORF">OJF2_75610</name>
</gene>
<protein>
    <submittedName>
        <fullName evidence="5">Methionine gamma-lyase</fullName>
        <ecNumber evidence="5">4.4.1.11</ecNumber>
    </submittedName>
</protein>
<dbReference type="Gene3D" id="3.40.640.10">
    <property type="entry name" value="Type I PLP-dependent aspartate aminotransferase-like (Major domain)"/>
    <property type="match status" value="1"/>
</dbReference>